<reference evidence="3 4" key="1">
    <citation type="submission" date="2019-12" db="EMBL/GenBank/DDBJ databases">
        <title>Snethiella sp. nov. sp. isolated from sea sand.</title>
        <authorList>
            <person name="Kim J."/>
            <person name="Jeong S.E."/>
            <person name="Jung H.S."/>
            <person name="Jeon C.O."/>
        </authorList>
    </citation>
    <scope>NUCLEOTIDE SEQUENCE [LARGE SCALE GENOMIC DNA]</scope>
    <source>
        <strain evidence="3 4">DP05</strain>
    </source>
</reference>
<organism evidence="3 4">
    <name type="scientific">Sneathiella litorea</name>
    <dbReference type="NCBI Taxonomy" id="2606216"/>
    <lineage>
        <taxon>Bacteria</taxon>
        <taxon>Pseudomonadati</taxon>
        <taxon>Pseudomonadota</taxon>
        <taxon>Alphaproteobacteria</taxon>
        <taxon>Sneathiellales</taxon>
        <taxon>Sneathiellaceae</taxon>
        <taxon>Sneathiella</taxon>
    </lineage>
</organism>
<feature type="domain" description="EamA" evidence="2">
    <location>
        <begin position="151"/>
        <end position="277"/>
    </location>
</feature>
<dbReference type="PANTHER" id="PTHR22911:SF135">
    <property type="entry name" value="BLR4310 PROTEIN"/>
    <property type="match status" value="1"/>
</dbReference>
<sequence>MREKSPHLYGILITAAGVLLLTPDGLLVRLISTDSATIMVWRGVLFSLAIFGFYFARRGLATFGIIRDMGIRGLIAATLFASSTCFFVLALTNTSAANALVIISTAPLFAALLSWLILKESVSLTTWIAIGVCIGGISLIFLGSVGGGSRRGDLYAIICAFMIAGQLTTVRHARNVDMVPSLGIAGTITALLALPFSAPLSVSGPDLMYLSILGLIVLPCAFGLITIGPRYISAPEVSLLMLLESILGPFWVWLVLAEVPRSETIAGGVIVITTLIIHTAIAYRKSRQLSAKG</sequence>
<name>A0A6L8WAP3_9PROT</name>
<feature type="transmembrane region" description="Helical" evidence="1">
    <location>
        <begin position="7"/>
        <end position="32"/>
    </location>
</feature>
<comment type="caution">
    <text evidence="3">The sequence shown here is derived from an EMBL/GenBank/DDBJ whole genome shotgun (WGS) entry which is preliminary data.</text>
</comment>
<feature type="transmembrane region" description="Helical" evidence="1">
    <location>
        <begin position="239"/>
        <end position="259"/>
    </location>
</feature>
<dbReference type="RefSeq" id="WP_161315761.1">
    <property type="nucleotide sequence ID" value="NZ_WTUW01000002.1"/>
</dbReference>
<feature type="transmembrane region" description="Helical" evidence="1">
    <location>
        <begin position="265"/>
        <end position="283"/>
    </location>
</feature>
<accession>A0A6L8WAP3</accession>
<dbReference type="Pfam" id="PF00892">
    <property type="entry name" value="EamA"/>
    <property type="match status" value="2"/>
</dbReference>
<feature type="transmembrane region" description="Helical" evidence="1">
    <location>
        <begin position="154"/>
        <end position="170"/>
    </location>
</feature>
<dbReference type="Gene3D" id="1.10.3730.20">
    <property type="match status" value="1"/>
</dbReference>
<feature type="transmembrane region" description="Helical" evidence="1">
    <location>
        <begin position="38"/>
        <end position="57"/>
    </location>
</feature>
<dbReference type="InterPro" id="IPR000620">
    <property type="entry name" value="EamA_dom"/>
</dbReference>
<evidence type="ECO:0000259" key="2">
    <source>
        <dbReference type="Pfam" id="PF00892"/>
    </source>
</evidence>
<feature type="transmembrane region" description="Helical" evidence="1">
    <location>
        <begin position="208"/>
        <end position="227"/>
    </location>
</feature>
<protein>
    <submittedName>
        <fullName evidence="3">EamA family transporter</fullName>
    </submittedName>
</protein>
<gene>
    <name evidence="3" type="ORF">GQE98_11405</name>
</gene>
<feature type="transmembrane region" description="Helical" evidence="1">
    <location>
        <begin position="182"/>
        <end position="202"/>
    </location>
</feature>
<evidence type="ECO:0000313" key="4">
    <source>
        <dbReference type="Proteomes" id="UP000476030"/>
    </source>
</evidence>
<keyword evidence="1" id="KW-1133">Transmembrane helix</keyword>
<dbReference type="PANTHER" id="PTHR22911">
    <property type="entry name" value="ACYL-MALONYL CONDENSING ENZYME-RELATED"/>
    <property type="match status" value="1"/>
</dbReference>
<dbReference type="AlphaFoldDB" id="A0A6L8WAP3"/>
<keyword evidence="4" id="KW-1185">Reference proteome</keyword>
<dbReference type="InterPro" id="IPR037185">
    <property type="entry name" value="EmrE-like"/>
</dbReference>
<feature type="domain" description="EamA" evidence="2">
    <location>
        <begin position="27"/>
        <end position="141"/>
    </location>
</feature>
<proteinExistence type="predicted"/>
<evidence type="ECO:0000256" key="1">
    <source>
        <dbReference type="SAM" id="Phobius"/>
    </source>
</evidence>
<keyword evidence="1" id="KW-0812">Transmembrane</keyword>
<feature type="transmembrane region" description="Helical" evidence="1">
    <location>
        <begin position="97"/>
        <end position="117"/>
    </location>
</feature>
<dbReference type="GO" id="GO:0016020">
    <property type="term" value="C:membrane"/>
    <property type="evidence" value="ECO:0007669"/>
    <property type="project" value="InterPro"/>
</dbReference>
<keyword evidence="1" id="KW-0472">Membrane</keyword>
<dbReference type="Proteomes" id="UP000476030">
    <property type="component" value="Unassembled WGS sequence"/>
</dbReference>
<dbReference type="SUPFAM" id="SSF103481">
    <property type="entry name" value="Multidrug resistance efflux transporter EmrE"/>
    <property type="match status" value="2"/>
</dbReference>
<evidence type="ECO:0000313" key="3">
    <source>
        <dbReference type="EMBL" id="MZR31237.1"/>
    </source>
</evidence>
<dbReference type="EMBL" id="WTUW01000002">
    <property type="protein sequence ID" value="MZR31237.1"/>
    <property type="molecule type" value="Genomic_DNA"/>
</dbReference>
<feature type="transmembrane region" description="Helical" evidence="1">
    <location>
        <begin position="124"/>
        <end position="142"/>
    </location>
</feature>
<feature type="transmembrane region" description="Helical" evidence="1">
    <location>
        <begin position="69"/>
        <end position="91"/>
    </location>
</feature>